<reference evidence="5 6" key="1">
    <citation type="submission" date="2024-08" db="EMBL/GenBank/DDBJ databases">
        <title>Tateyamaria sp. nov., isolated from marine algae.</title>
        <authorList>
            <person name="Choi B.J."/>
            <person name="Kim J.M."/>
            <person name="Lee J.K."/>
            <person name="Choi D.G."/>
            <person name="Bayburt H."/>
            <person name="Baek J.H."/>
            <person name="Han D.M."/>
            <person name="Jeon C.O."/>
        </authorList>
    </citation>
    <scope>NUCLEOTIDE SEQUENCE [LARGE SCALE GENOMIC DNA]</scope>
    <source>
        <strain evidence="5 6">KMU-156</strain>
    </source>
</reference>
<sequence length="355" mass="38497">MDVTRIIDLQRALLQPDGLWEDAAACDTLETLLRTDKLYEVGPDGQGSAIAVASRSMSSSLATGIADTFHGYDADGFSTFVDPYASFLHRVLRSAGAGAFHDAPLFDPEQREATVVHAQALNPNQINRQMAASTPLSVGEGMLIAGYTYGEVPDEASSEFNWLKLLEPAFSAGRKLRAELQRYEAEWALSLDAMPVALIVFDAAGKLLHRNARFEGMAATHPGLEACQNAAARLALDVLRVRRRARYMADAPLNVTSNLSLPCGEVTLSAAQAPWPHGDPICLISIDVKPLVRTFGLTPREGEVAARMADGLQDKQIARDLGISLHTVRRHVERVLSKTGCQNRTEAALKLKSLP</sequence>
<dbReference type="RefSeq" id="WP_407591869.1">
    <property type="nucleotide sequence ID" value="NZ_JBHDIY010000002.1"/>
</dbReference>
<feature type="domain" description="HTH luxR-type" evidence="4">
    <location>
        <begin position="290"/>
        <end position="355"/>
    </location>
</feature>
<dbReference type="Pfam" id="PF00196">
    <property type="entry name" value="GerE"/>
    <property type="match status" value="1"/>
</dbReference>
<proteinExistence type="predicted"/>
<keyword evidence="3" id="KW-0804">Transcription</keyword>
<accession>A0ABW8US74</accession>
<evidence type="ECO:0000313" key="5">
    <source>
        <dbReference type="EMBL" id="MFL4469980.1"/>
    </source>
</evidence>
<keyword evidence="2" id="KW-0238">DNA-binding</keyword>
<evidence type="ECO:0000313" key="6">
    <source>
        <dbReference type="Proteomes" id="UP001627408"/>
    </source>
</evidence>
<evidence type="ECO:0000259" key="4">
    <source>
        <dbReference type="PROSITE" id="PS50043"/>
    </source>
</evidence>
<dbReference type="PROSITE" id="PS50043">
    <property type="entry name" value="HTH_LUXR_2"/>
    <property type="match status" value="1"/>
</dbReference>
<dbReference type="InterPro" id="IPR016032">
    <property type="entry name" value="Sig_transdc_resp-reg_C-effctor"/>
</dbReference>
<organism evidence="5 6">
    <name type="scientific">Tateyamaria armeniaca</name>
    <dbReference type="NCBI Taxonomy" id="2518930"/>
    <lineage>
        <taxon>Bacteria</taxon>
        <taxon>Pseudomonadati</taxon>
        <taxon>Pseudomonadota</taxon>
        <taxon>Alphaproteobacteria</taxon>
        <taxon>Rhodobacterales</taxon>
        <taxon>Roseobacteraceae</taxon>
        <taxon>Tateyamaria</taxon>
    </lineage>
</organism>
<evidence type="ECO:0000256" key="3">
    <source>
        <dbReference type="ARBA" id="ARBA00023163"/>
    </source>
</evidence>
<dbReference type="CDD" id="cd06170">
    <property type="entry name" value="LuxR_C_like"/>
    <property type="match status" value="1"/>
</dbReference>
<dbReference type="SMART" id="SM00421">
    <property type="entry name" value="HTH_LUXR"/>
    <property type="match status" value="1"/>
</dbReference>
<name>A0ABW8US74_9RHOB</name>
<evidence type="ECO:0000256" key="1">
    <source>
        <dbReference type="ARBA" id="ARBA00023015"/>
    </source>
</evidence>
<comment type="caution">
    <text evidence="5">The sequence shown here is derived from an EMBL/GenBank/DDBJ whole genome shotgun (WGS) entry which is preliminary data.</text>
</comment>
<dbReference type="Proteomes" id="UP001627408">
    <property type="component" value="Unassembled WGS sequence"/>
</dbReference>
<gene>
    <name evidence="5" type="ORF">ACERZ8_08920</name>
</gene>
<keyword evidence="6" id="KW-1185">Reference proteome</keyword>
<dbReference type="InterPro" id="IPR036388">
    <property type="entry name" value="WH-like_DNA-bd_sf"/>
</dbReference>
<dbReference type="EMBL" id="JBHDIY010000002">
    <property type="protein sequence ID" value="MFL4469980.1"/>
    <property type="molecule type" value="Genomic_DNA"/>
</dbReference>
<evidence type="ECO:0000256" key="2">
    <source>
        <dbReference type="ARBA" id="ARBA00023125"/>
    </source>
</evidence>
<dbReference type="SUPFAM" id="SSF46894">
    <property type="entry name" value="C-terminal effector domain of the bipartite response regulators"/>
    <property type="match status" value="1"/>
</dbReference>
<dbReference type="PANTHER" id="PTHR44688">
    <property type="entry name" value="DNA-BINDING TRANSCRIPTIONAL ACTIVATOR DEVR_DOSR"/>
    <property type="match status" value="1"/>
</dbReference>
<protein>
    <submittedName>
        <fullName evidence="5">Response regulator transcription factor</fullName>
    </submittedName>
</protein>
<dbReference type="PANTHER" id="PTHR44688:SF16">
    <property type="entry name" value="DNA-BINDING TRANSCRIPTIONAL ACTIVATOR DEVR_DOSR"/>
    <property type="match status" value="1"/>
</dbReference>
<dbReference type="Gene3D" id="1.10.10.10">
    <property type="entry name" value="Winged helix-like DNA-binding domain superfamily/Winged helix DNA-binding domain"/>
    <property type="match status" value="1"/>
</dbReference>
<dbReference type="PRINTS" id="PR00038">
    <property type="entry name" value="HTHLUXR"/>
</dbReference>
<dbReference type="InterPro" id="IPR000792">
    <property type="entry name" value="Tscrpt_reg_LuxR_C"/>
</dbReference>
<keyword evidence="1" id="KW-0805">Transcription regulation</keyword>